<accession>A0ABV2SGU1</accession>
<organism evidence="1 2">
    <name type="scientific">Endozoicomonas lisbonensis</name>
    <dbReference type="NCBI Taxonomy" id="3120522"/>
    <lineage>
        <taxon>Bacteria</taxon>
        <taxon>Pseudomonadati</taxon>
        <taxon>Pseudomonadota</taxon>
        <taxon>Gammaproteobacteria</taxon>
        <taxon>Oceanospirillales</taxon>
        <taxon>Endozoicomonadaceae</taxon>
        <taxon>Endozoicomonas</taxon>
    </lineage>
</organism>
<protein>
    <recommendedName>
        <fullName evidence="3">50S ribosomal protein L29</fullName>
    </recommendedName>
</protein>
<sequence>MMDTNDKARLELNLELKALRRSRPKTPGQHRELRERIETIGFLLGLIERGEELENQA</sequence>
<proteinExistence type="predicted"/>
<dbReference type="EMBL" id="JBEWTB010000002">
    <property type="protein sequence ID" value="MET4756997.1"/>
    <property type="molecule type" value="Genomic_DNA"/>
</dbReference>
<evidence type="ECO:0000313" key="2">
    <source>
        <dbReference type="Proteomes" id="UP001549366"/>
    </source>
</evidence>
<dbReference type="RefSeq" id="WP_354016355.1">
    <property type="nucleotide sequence ID" value="NZ_JBEWTB010000002.1"/>
</dbReference>
<dbReference type="Proteomes" id="UP001549366">
    <property type="component" value="Unassembled WGS sequence"/>
</dbReference>
<evidence type="ECO:0008006" key="3">
    <source>
        <dbReference type="Google" id="ProtNLM"/>
    </source>
</evidence>
<comment type="caution">
    <text evidence="1">The sequence shown here is derived from an EMBL/GenBank/DDBJ whole genome shotgun (WGS) entry which is preliminary data.</text>
</comment>
<evidence type="ECO:0000313" key="1">
    <source>
        <dbReference type="EMBL" id="MET4756997.1"/>
    </source>
</evidence>
<keyword evidence="2" id="KW-1185">Reference proteome</keyword>
<gene>
    <name evidence="1" type="ORF">V5J35_002189</name>
</gene>
<reference evidence="1 2" key="1">
    <citation type="submission" date="2024-06" db="EMBL/GenBank/DDBJ databases">
        <title>Genomic Encyclopedia of Type Strains, Phase V (KMG-V): Genome sequencing to study the core and pangenomes of soil and plant-associated prokaryotes.</title>
        <authorList>
            <person name="Whitman W."/>
        </authorList>
    </citation>
    <scope>NUCLEOTIDE SEQUENCE [LARGE SCALE GENOMIC DNA]</scope>
    <source>
        <strain evidence="1 2">NE40</strain>
    </source>
</reference>
<name>A0ABV2SGU1_9GAMM</name>